<dbReference type="EMBL" id="VIEB01001071">
    <property type="protein sequence ID" value="TQD75829.1"/>
    <property type="molecule type" value="Genomic_DNA"/>
</dbReference>
<evidence type="ECO:0000256" key="3">
    <source>
        <dbReference type="ARBA" id="ARBA00022782"/>
    </source>
</evidence>
<name>A0A540KNU6_MALBA</name>
<evidence type="ECO:0000256" key="1">
    <source>
        <dbReference type="ARBA" id="ARBA00008956"/>
    </source>
</evidence>
<evidence type="ECO:0000256" key="2">
    <source>
        <dbReference type="ARBA" id="ARBA00022473"/>
    </source>
</evidence>
<evidence type="ECO:0000313" key="9">
    <source>
        <dbReference type="Proteomes" id="UP000315295"/>
    </source>
</evidence>
<feature type="compositionally biased region" description="Basic and acidic residues" evidence="7">
    <location>
        <begin position="703"/>
        <end position="719"/>
    </location>
</feature>
<gene>
    <name evidence="8" type="ORF">C1H46_038637</name>
</gene>
<feature type="region of interest" description="Disordered" evidence="7">
    <location>
        <begin position="433"/>
        <end position="456"/>
    </location>
</feature>
<dbReference type="Pfam" id="PF07899">
    <property type="entry name" value="Frigida"/>
    <property type="match status" value="2"/>
</dbReference>
<organism evidence="8 9">
    <name type="scientific">Malus baccata</name>
    <name type="common">Siberian crab apple</name>
    <name type="synonym">Pyrus baccata</name>
    <dbReference type="NCBI Taxonomy" id="106549"/>
    <lineage>
        <taxon>Eukaryota</taxon>
        <taxon>Viridiplantae</taxon>
        <taxon>Streptophyta</taxon>
        <taxon>Embryophyta</taxon>
        <taxon>Tracheophyta</taxon>
        <taxon>Spermatophyta</taxon>
        <taxon>Magnoliopsida</taxon>
        <taxon>eudicotyledons</taxon>
        <taxon>Gunneridae</taxon>
        <taxon>Pentapetalae</taxon>
        <taxon>rosids</taxon>
        <taxon>fabids</taxon>
        <taxon>Rosales</taxon>
        <taxon>Rosaceae</taxon>
        <taxon>Amygdaloideae</taxon>
        <taxon>Maleae</taxon>
        <taxon>Malus</taxon>
    </lineage>
</organism>
<dbReference type="AlphaFoldDB" id="A0A540KNU6"/>
<dbReference type="PANTHER" id="PTHR31791">
    <property type="entry name" value="FRIGIDA-LIKE PROTEIN 3-RELATED"/>
    <property type="match status" value="1"/>
</dbReference>
<evidence type="ECO:0000256" key="6">
    <source>
        <dbReference type="SAM" id="Coils"/>
    </source>
</evidence>
<sequence length="745" mass="85394">MKKEVAELNGRRLNAIKGSLDDVMKDFVSKQEQVKAAHKSLEECHKEIQSKRTILGAVEKSIRECYRTLESKEKSIRAVELKQQQFELMVQECQKHLDSQEKLLQQRCHGLEMKERQLEEQVRVFESKQREFDLMVKERQKCLDLQEKLLQEGCHGLEKKERRLEEKVREFESNKKEFDSMIQERQQHLDSEEKLLREGSHGLKMKERQLEEQVRKLESEQKQFESLQKSKEDIQNLKSKEKTNCSRDGKCLQVLMNENWTRTDLVCGEIAACLQASSDPAKLVLDAMQGFYPSNQTVDSTEFAFDLTVIRRSCIFLLQQLKRFSPQINPQVRKEARALAAEWKGKMTAATGNGLEILGFLELVAVYEITTVYDSKELQSLLGTVAEHEQGTELCQALGITSKAPASNSVSFPIKIEEQESSQLINVTASSPLDLQPSATTDTRNLQGSTDEHLSENESVQNEMLLDLQMSMDPAELVLKLIKESLAQCWRKRDVGCESAVMENSISLLNDLTEVSMKIGPDVKKNAIELAVQWKAKMRVDSENSMEILGFLYFIATYGLVSTFNRDEIVKLLGTICLHKKALESCQAIGLADMIPDFVQDLIERKQLIEAVRLICGFNLSARFPPEPLLKEYVEGARQSYCTKWLVKRSLDERNVVVDNQIADLSAAIHRIKDNHRESEFPYMDIEKEIVKLEKHKLDWRRSVPDVGPKGEGEQEKGKKPNTNLVSFKIKPPEERNCKRLKRLA</sequence>
<evidence type="ECO:0000256" key="4">
    <source>
        <dbReference type="ARBA" id="ARBA00023089"/>
    </source>
</evidence>
<dbReference type="InterPro" id="IPR012474">
    <property type="entry name" value="Frigida"/>
</dbReference>
<dbReference type="PANTHER" id="PTHR31791:SF70">
    <property type="entry name" value="FRIGIDA-LIKE PROTEIN"/>
    <property type="match status" value="1"/>
</dbReference>
<evidence type="ECO:0000313" key="8">
    <source>
        <dbReference type="EMBL" id="TQD75829.1"/>
    </source>
</evidence>
<keyword evidence="2 5" id="KW-0217">Developmental protein</keyword>
<comment type="similarity">
    <text evidence="1 5">Belongs to the Frigida family.</text>
</comment>
<reference evidence="8 9" key="1">
    <citation type="journal article" date="2019" name="G3 (Bethesda)">
        <title>Sequencing of a Wild Apple (Malus baccata) Genome Unravels the Differences Between Cultivated and Wild Apple Species Regarding Disease Resistance and Cold Tolerance.</title>
        <authorList>
            <person name="Chen X."/>
        </authorList>
    </citation>
    <scope>NUCLEOTIDE SEQUENCE [LARGE SCALE GENOMIC DNA]</scope>
    <source>
        <strain evidence="9">cv. Shandingzi</strain>
        <tissue evidence="8">Leaves</tissue>
    </source>
</reference>
<feature type="coiled-coil region" evidence="6">
    <location>
        <begin position="101"/>
        <end position="237"/>
    </location>
</feature>
<dbReference type="GO" id="GO:0009908">
    <property type="term" value="P:flower development"/>
    <property type="evidence" value="ECO:0007669"/>
    <property type="project" value="UniProtKB-KW"/>
</dbReference>
<protein>
    <recommendedName>
        <fullName evidence="5">FRIGIDA-like protein</fullName>
    </recommendedName>
</protein>
<keyword evidence="4 5" id="KW-0287">Flowering</keyword>
<feature type="region of interest" description="Disordered" evidence="7">
    <location>
        <begin position="703"/>
        <end position="745"/>
    </location>
</feature>
<evidence type="ECO:0000256" key="5">
    <source>
        <dbReference type="RuleBase" id="RU364012"/>
    </source>
</evidence>
<dbReference type="GO" id="GO:0030154">
    <property type="term" value="P:cell differentiation"/>
    <property type="evidence" value="ECO:0007669"/>
    <property type="project" value="UniProtKB-KW"/>
</dbReference>
<keyword evidence="6" id="KW-0175">Coiled coil</keyword>
<comment type="caution">
    <text evidence="8">The sequence shown here is derived from an EMBL/GenBank/DDBJ whole genome shotgun (WGS) entry which is preliminary data.</text>
</comment>
<proteinExistence type="inferred from homology"/>
<feature type="compositionally biased region" description="Polar residues" evidence="7">
    <location>
        <begin position="433"/>
        <end position="449"/>
    </location>
</feature>
<evidence type="ECO:0000256" key="7">
    <source>
        <dbReference type="SAM" id="MobiDB-lite"/>
    </source>
</evidence>
<dbReference type="Proteomes" id="UP000315295">
    <property type="component" value="Unassembled WGS sequence"/>
</dbReference>
<keyword evidence="3 5" id="KW-0221">Differentiation</keyword>
<keyword evidence="9" id="KW-1185">Reference proteome</keyword>
<accession>A0A540KNU6</accession>